<feature type="signal peptide" evidence="1">
    <location>
        <begin position="1"/>
        <end position="28"/>
    </location>
</feature>
<dbReference type="EMBL" id="DWZI01000002">
    <property type="protein sequence ID" value="HJA84683.1"/>
    <property type="molecule type" value="Genomic_DNA"/>
</dbReference>
<name>A0A9D2HV71_9BACE</name>
<organism evidence="2 3">
    <name type="scientific">Candidatus Bacteroides avicola</name>
    <dbReference type="NCBI Taxonomy" id="2838468"/>
    <lineage>
        <taxon>Bacteria</taxon>
        <taxon>Pseudomonadati</taxon>
        <taxon>Bacteroidota</taxon>
        <taxon>Bacteroidia</taxon>
        <taxon>Bacteroidales</taxon>
        <taxon>Bacteroidaceae</taxon>
        <taxon>Bacteroides</taxon>
    </lineage>
</organism>
<keyword evidence="2" id="KW-0645">Protease</keyword>
<evidence type="ECO:0000256" key="1">
    <source>
        <dbReference type="SAM" id="SignalP"/>
    </source>
</evidence>
<keyword evidence="1" id="KW-0732">Signal</keyword>
<dbReference type="SUPFAM" id="SSF49464">
    <property type="entry name" value="Carboxypeptidase regulatory domain-like"/>
    <property type="match status" value="1"/>
</dbReference>
<dbReference type="AlphaFoldDB" id="A0A9D2HV71"/>
<dbReference type="Pfam" id="PF13715">
    <property type="entry name" value="CarbopepD_reg_2"/>
    <property type="match status" value="1"/>
</dbReference>
<dbReference type="InterPro" id="IPR008969">
    <property type="entry name" value="CarboxyPept-like_regulatory"/>
</dbReference>
<reference evidence="2" key="1">
    <citation type="journal article" date="2021" name="PeerJ">
        <title>Extensive microbial diversity within the chicken gut microbiome revealed by metagenomics and culture.</title>
        <authorList>
            <person name="Gilroy R."/>
            <person name="Ravi A."/>
            <person name="Getino M."/>
            <person name="Pursley I."/>
            <person name="Horton D.L."/>
            <person name="Alikhan N.F."/>
            <person name="Baker D."/>
            <person name="Gharbi K."/>
            <person name="Hall N."/>
            <person name="Watson M."/>
            <person name="Adriaenssens E.M."/>
            <person name="Foster-Nyarko E."/>
            <person name="Jarju S."/>
            <person name="Secka A."/>
            <person name="Antonio M."/>
            <person name="Oren A."/>
            <person name="Chaudhuri R.R."/>
            <person name="La Ragione R."/>
            <person name="Hildebrand F."/>
            <person name="Pallen M.J."/>
        </authorList>
    </citation>
    <scope>NUCLEOTIDE SEQUENCE</scope>
    <source>
        <strain evidence="2">ChiHjej12B11-9795</strain>
    </source>
</reference>
<feature type="chain" id="PRO_5038800483" evidence="1">
    <location>
        <begin position="29"/>
        <end position="861"/>
    </location>
</feature>
<evidence type="ECO:0000313" key="3">
    <source>
        <dbReference type="Proteomes" id="UP000823862"/>
    </source>
</evidence>
<keyword evidence="2" id="KW-0378">Hydrolase</keyword>
<proteinExistence type="predicted"/>
<dbReference type="Pfam" id="PF18939">
    <property type="entry name" value="DUF5686"/>
    <property type="match status" value="1"/>
</dbReference>
<dbReference type="Proteomes" id="UP000823862">
    <property type="component" value="Unassembled WGS sequence"/>
</dbReference>
<reference evidence="2" key="2">
    <citation type="submission" date="2021-04" db="EMBL/GenBank/DDBJ databases">
        <authorList>
            <person name="Gilroy R."/>
        </authorList>
    </citation>
    <scope>NUCLEOTIDE SEQUENCE</scope>
    <source>
        <strain evidence="2">ChiHjej12B11-9795</strain>
    </source>
</reference>
<sequence>MKYKDKTSDCKILFLCLLFLLLAGAVRAQRTVVRGTVTDSITGETLPFASLVWKGTSTGVQTDLDGAFSFVSSGQNRELEVTYVGYESKLITIRPGTTNELDIRLAPSSMALDEVVVKTGREHYRRRGNPAVEFVRKVIARRDAHDPRSHDYFSYDRYQRMVFALNDYQPKSRKEGQKAGRFDFVREFADTLETGTTILPLSERERMERVFYRRSPRSEKSLLVAAKSDGVDEVFSREGIQQFLNEAFREVDIFQNNIPLFLQRFVSPLSTLGPAFYKYYLLDTVQVAGGPCMDLGFVPFNSESFGFTGHLYVALDSTYFVKRAVLNVAKDINLNFVSSMTIDQTFRRTADSTRLILKDDIRVNFKLTEKSKGMYAQRLNVYSDHSFAPPPTEEAALFDQPAPVVEQEGAYRRPDTFWAESRPEEARKKNPNGVDKLMKRLRSVPLFYFTEKVITTLVSGYIPTNKNPEKNKFDLGPMNSTINGNAIEGARFRLGGGTTPVLNKHWFFEGYAAYGTKDRKMKYDALVEYSFAPRKDFRLEFPRHALTFEYMYDINKLGQNYMYTSKDNVMLAIKRQKDTRATYLRRAELTYTREHYNGISYGAVVRNLREYATPYAPFLRIGADGAQTAMPHYDMTELELRFRYGRGEKFYQTRTQRIPITYDAFIFNLSHTMARKGLLGSSFDLQRTEVGMQKRFWFSAFGYLDVIVKGGKVWTKVPYPLLLLPNANITYTIQPESYTNMNALEFINDEYLSWDVTYYMNGILLNRIPLIKKLRWREVFCFRGLWGHLTDKNDPAKQGAEGLYAFPSTTYRMGREPYMEASVGIENIFNFLRLDYVWRLNYRDHPGIQAHGVRATMKLSF</sequence>
<dbReference type="GO" id="GO:0004180">
    <property type="term" value="F:carboxypeptidase activity"/>
    <property type="evidence" value="ECO:0007669"/>
    <property type="project" value="UniProtKB-KW"/>
</dbReference>
<keyword evidence="2" id="KW-0121">Carboxypeptidase</keyword>
<gene>
    <name evidence="2" type="ORF">H9950_00525</name>
</gene>
<evidence type="ECO:0000313" key="2">
    <source>
        <dbReference type="EMBL" id="HJA84683.1"/>
    </source>
</evidence>
<comment type="caution">
    <text evidence="2">The sequence shown here is derived from an EMBL/GenBank/DDBJ whole genome shotgun (WGS) entry which is preliminary data.</text>
</comment>
<dbReference type="Gene3D" id="2.60.40.1120">
    <property type="entry name" value="Carboxypeptidase-like, regulatory domain"/>
    <property type="match status" value="1"/>
</dbReference>
<protein>
    <submittedName>
        <fullName evidence="2">DUF5686 and carboxypeptidase regulatory-like domain-containing protein</fullName>
    </submittedName>
</protein>
<dbReference type="InterPro" id="IPR043741">
    <property type="entry name" value="DUF5686"/>
</dbReference>
<accession>A0A9D2HV71</accession>